<dbReference type="GO" id="GO:0055085">
    <property type="term" value="P:transmembrane transport"/>
    <property type="evidence" value="ECO:0007669"/>
    <property type="project" value="InterPro"/>
</dbReference>
<dbReference type="EMBL" id="JACIEB010000006">
    <property type="protein sequence ID" value="MBB3983028.1"/>
    <property type="molecule type" value="Genomic_DNA"/>
</dbReference>
<dbReference type="SUPFAM" id="SSF74653">
    <property type="entry name" value="TolA/TonB C-terminal domain"/>
    <property type="match status" value="1"/>
</dbReference>
<evidence type="ECO:0000256" key="1">
    <source>
        <dbReference type="SAM" id="SignalP"/>
    </source>
</evidence>
<name>A0A7W6GQ21_9SPHN</name>
<organism evidence="3 4">
    <name type="scientific">Sphingobium fontiphilum</name>
    <dbReference type="NCBI Taxonomy" id="944425"/>
    <lineage>
        <taxon>Bacteria</taxon>
        <taxon>Pseudomonadati</taxon>
        <taxon>Pseudomonadota</taxon>
        <taxon>Alphaproteobacteria</taxon>
        <taxon>Sphingomonadales</taxon>
        <taxon>Sphingomonadaceae</taxon>
        <taxon>Sphingobium</taxon>
    </lineage>
</organism>
<dbReference type="PROSITE" id="PS52015">
    <property type="entry name" value="TONB_CTD"/>
    <property type="match status" value="1"/>
</dbReference>
<reference evidence="3 4" key="1">
    <citation type="submission" date="2020-08" db="EMBL/GenBank/DDBJ databases">
        <title>Genomic Encyclopedia of Type Strains, Phase IV (KMG-IV): sequencing the most valuable type-strain genomes for metagenomic binning, comparative biology and taxonomic classification.</title>
        <authorList>
            <person name="Goeker M."/>
        </authorList>
    </citation>
    <scope>NUCLEOTIDE SEQUENCE [LARGE SCALE GENOMIC DNA]</scope>
    <source>
        <strain evidence="3 4">DSM 29348</strain>
    </source>
</reference>
<dbReference type="AlphaFoldDB" id="A0A7W6GQ21"/>
<keyword evidence="4" id="KW-1185">Reference proteome</keyword>
<dbReference type="SMART" id="SM00028">
    <property type="entry name" value="TPR"/>
    <property type="match status" value="3"/>
</dbReference>
<accession>A0A7W6GQ21</accession>
<dbReference type="SUPFAM" id="SSF48452">
    <property type="entry name" value="TPR-like"/>
    <property type="match status" value="1"/>
</dbReference>
<proteinExistence type="predicted"/>
<dbReference type="Proteomes" id="UP000552757">
    <property type="component" value="Unassembled WGS sequence"/>
</dbReference>
<dbReference type="Pfam" id="PF03544">
    <property type="entry name" value="TonB_C"/>
    <property type="match status" value="1"/>
</dbReference>
<dbReference type="InterPro" id="IPR011990">
    <property type="entry name" value="TPR-like_helical_dom_sf"/>
</dbReference>
<feature type="chain" id="PRO_5030569149" evidence="1">
    <location>
        <begin position="21"/>
        <end position="646"/>
    </location>
</feature>
<dbReference type="InterPro" id="IPR019734">
    <property type="entry name" value="TPR_rpt"/>
</dbReference>
<evidence type="ECO:0000313" key="4">
    <source>
        <dbReference type="Proteomes" id="UP000552757"/>
    </source>
</evidence>
<sequence>MRFAKAAMLCAPLMSMAAYAQEPAVPATQTVQQMFDAAAAATNVGDHQKALAMLEALVKRVKNPRSLAIIRLRQGVALTELSRWNEARPLLERAIAELPEDDQSLEIDRGQALRALGDLEMHHLDYEAARAYFYRALAIQTDPLERLGALIRAAQAGRFVDGQKALADVDQAVALVASHFPKDKALVAMVGAARGDVLLNLGRFAEAETAFAAYVAAEGGLTRKVDYRDLVARSNASIAALLAGHRDKARQYLIYTGAGRLPKQDFTLGADMPLPLCGEEGIRPDDVAVVEFGIRDDGGISYSRPIYGSRQGAMPLIFARAVQQWSWRPEEVAEIPALFRMVTRLEVRCSVSEGGPSLADGARTAFFEWVEQRGGRRFEVEAASEIQRRALLVAELDRLRATAGSSKLSQAAALSDLLENPLVTGAQALAYGAALKDLLEEAGAPPQARLWSDWLILRSDYRVDLDPARYANDATAQGLAMLINYDRATRRRSQRSQAALEAVLGDSRLPQDHPLRTAALIRRAAAKVADKDMAGARADYLASGLTEQQCSIVDAAPKMKSFGGSSSDYPMDMVMAGIEGWARMQYDVSSQGSALNVRAIAAYPPMIFSGNATKMVSRSRFEPSYRPAGGLACSGSRHSIRFMMPN</sequence>
<evidence type="ECO:0000313" key="3">
    <source>
        <dbReference type="EMBL" id="MBB3983028.1"/>
    </source>
</evidence>
<keyword evidence="1" id="KW-0732">Signal</keyword>
<feature type="signal peptide" evidence="1">
    <location>
        <begin position="1"/>
        <end position="20"/>
    </location>
</feature>
<protein>
    <submittedName>
        <fullName evidence="3">Tetratricopeptide (TPR) repeat protein</fullName>
    </submittedName>
</protein>
<dbReference type="Gene3D" id="1.25.40.10">
    <property type="entry name" value="Tetratricopeptide repeat domain"/>
    <property type="match status" value="1"/>
</dbReference>
<evidence type="ECO:0000259" key="2">
    <source>
        <dbReference type="PROSITE" id="PS52015"/>
    </source>
</evidence>
<gene>
    <name evidence="3" type="ORF">GGR44_002708</name>
</gene>
<feature type="domain" description="TonB C-terminal" evidence="2">
    <location>
        <begin position="554"/>
        <end position="646"/>
    </location>
</feature>
<dbReference type="RefSeq" id="WP_246344676.1">
    <property type="nucleotide sequence ID" value="NZ_JACIEB010000006.1"/>
</dbReference>
<dbReference type="Gene3D" id="3.30.2420.10">
    <property type="entry name" value="TonB"/>
    <property type="match status" value="1"/>
</dbReference>
<comment type="caution">
    <text evidence="3">The sequence shown here is derived from an EMBL/GenBank/DDBJ whole genome shotgun (WGS) entry which is preliminary data.</text>
</comment>
<dbReference type="InterPro" id="IPR037682">
    <property type="entry name" value="TonB_C"/>
</dbReference>